<dbReference type="Pfam" id="PF17974">
    <property type="entry name" value="GalBD_like"/>
    <property type="match status" value="1"/>
</dbReference>
<dbReference type="PROSITE" id="PS50022">
    <property type="entry name" value="FA58C_3"/>
    <property type="match status" value="1"/>
</dbReference>
<feature type="signal peptide" evidence="1">
    <location>
        <begin position="1"/>
        <end position="27"/>
    </location>
</feature>
<name>A0A4Q7WZH0_9ACTN</name>
<dbReference type="InterPro" id="IPR040633">
    <property type="entry name" value="Gal_mutarotas_3"/>
</dbReference>
<dbReference type="Gene3D" id="2.60.120.260">
    <property type="entry name" value="Galactose-binding domain-like"/>
    <property type="match status" value="3"/>
</dbReference>
<dbReference type="InterPro" id="IPR008979">
    <property type="entry name" value="Galactose-bd-like_sf"/>
</dbReference>
<evidence type="ECO:0000256" key="1">
    <source>
        <dbReference type="SAM" id="SignalP"/>
    </source>
</evidence>
<organism evidence="3 4">
    <name type="scientific">Kribbella rubisoli</name>
    <dbReference type="NCBI Taxonomy" id="3075929"/>
    <lineage>
        <taxon>Bacteria</taxon>
        <taxon>Bacillati</taxon>
        <taxon>Actinomycetota</taxon>
        <taxon>Actinomycetes</taxon>
        <taxon>Propionibacteriales</taxon>
        <taxon>Kribbellaceae</taxon>
        <taxon>Kribbella</taxon>
    </lineage>
</organism>
<dbReference type="InterPro" id="IPR000421">
    <property type="entry name" value="FA58C"/>
</dbReference>
<dbReference type="Pfam" id="PF10633">
    <property type="entry name" value="NPCBM_assoc"/>
    <property type="match status" value="1"/>
</dbReference>
<protein>
    <submittedName>
        <fullName evidence="3">Endo-alpha-N-acetylgalactosaminidase</fullName>
    </submittedName>
</protein>
<dbReference type="Pfam" id="PF12905">
    <property type="entry name" value="Glyco_hydro_101"/>
    <property type="match status" value="1"/>
</dbReference>
<dbReference type="Pfam" id="PF00754">
    <property type="entry name" value="F5_F8_type_C"/>
    <property type="match status" value="1"/>
</dbReference>
<dbReference type="AlphaFoldDB" id="A0A4Q7WZH0"/>
<dbReference type="Pfam" id="PF17451">
    <property type="entry name" value="Glyco_hyd_101C"/>
    <property type="match status" value="1"/>
</dbReference>
<dbReference type="InterPro" id="IPR025706">
    <property type="entry name" value="Endoa_GalNAc"/>
</dbReference>
<dbReference type="CDD" id="cd14244">
    <property type="entry name" value="GH_101_like"/>
    <property type="match status" value="1"/>
</dbReference>
<evidence type="ECO:0000259" key="2">
    <source>
        <dbReference type="PROSITE" id="PS50022"/>
    </source>
</evidence>
<dbReference type="InterPro" id="IPR018905">
    <property type="entry name" value="A-galactase_NEW3"/>
</dbReference>
<dbReference type="InterPro" id="IPR014718">
    <property type="entry name" value="GH-type_carb-bd"/>
</dbReference>
<dbReference type="Pfam" id="PF18080">
    <property type="entry name" value="Gal_mutarotas_3"/>
    <property type="match status" value="1"/>
</dbReference>
<keyword evidence="4" id="KW-1185">Reference proteome</keyword>
<feature type="chain" id="PRO_5020496422" evidence="1">
    <location>
        <begin position="28"/>
        <end position="1253"/>
    </location>
</feature>
<evidence type="ECO:0000313" key="3">
    <source>
        <dbReference type="EMBL" id="RZU15982.1"/>
    </source>
</evidence>
<dbReference type="SMART" id="SM00231">
    <property type="entry name" value="FA58C"/>
    <property type="match status" value="1"/>
</dbReference>
<keyword evidence="1" id="KW-0732">Signal</keyword>
<dbReference type="GO" id="GO:0030246">
    <property type="term" value="F:carbohydrate binding"/>
    <property type="evidence" value="ECO:0007669"/>
    <property type="project" value="InterPro"/>
</dbReference>
<dbReference type="OrthoDB" id="1095434at2"/>
<dbReference type="InterPro" id="IPR035364">
    <property type="entry name" value="Beta_sandwich_GH101"/>
</dbReference>
<dbReference type="Gene3D" id="3.20.20.80">
    <property type="entry name" value="Glycosidases"/>
    <property type="match status" value="1"/>
</dbReference>
<dbReference type="Pfam" id="PF21466">
    <property type="entry name" value="GH101_dom-5"/>
    <property type="match status" value="1"/>
</dbReference>
<dbReference type="EMBL" id="SHKR01000012">
    <property type="protein sequence ID" value="RZU15982.1"/>
    <property type="molecule type" value="Genomic_DNA"/>
</dbReference>
<accession>A0A4Q7WZH0</accession>
<reference evidence="3 4" key="1">
    <citation type="journal article" date="2015" name="Stand. Genomic Sci.">
        <title>Genomic Encyclopedia of Bacterial and Archaeal Type Strains, Phase III: the genomes of soil and plant-associated and newly described type strains.</title>
        <authorList>
            <person name="Whitman W.B."/>
            <person name="Woyke T."/>
            <person name="Klenk H.P."/>
            <person name="Zhou Y."/>
            <person name="Lilburn T.G."/>
            <person name="Beck B.J."/>
            <person name="De Vos P."/>
            <person name="Vandamme P."/>
            <person name="Eisen J.A."/>
            <person name="Garrity G."/>
            <person name="Hugenholtz P."/>
            <person name="Kyrpides N.C."/>
        </authorList>
    </citation>
    <scope>NUCLEOTIDE SEQUENCE [LARGE SCALE GENOMIC DNA]</scope>
    <source>
        <strain evidence="3 4">VKM Ac-2540</strain>
    </source>
</reference>
<dbReference type="Proteomes" id="UP000292027">
    <property type="component" value="Unassembled WGS sequence"/>
</dbReference>
<comment type="caution">
    <text evidence="3">The sequence shown here is derived from an EMBL/GenBank/DDBJ whole genome shotgun (WGS) entry which is preliminary data.</text>
</comment>
<dbReference type="Gene3D" id="2.70.98.10">
    <property type="match status" value="1"/>
</dbReference>
<evidence type="ECO:0000313" key="4">
    <source>
        <dbReference type="Proteomes" id="UP000292027"/>
    </source>
</evidence>
<sequence>MKRSVGCGVLAVALAAGVLSVPSGAHADDTDGDLTLRSHELTVTVGADFPRVIKYVDNASGQSLGGQPDAISTVTIDGTARTAHLAGPATVSGARASYTLAFDALPDVELDASLSLSGRVTKFAIDAVRDTEASRVHTIDIPNQDLVSVASTDAGATTAFTTLDPDSTRTADKITPVTAATPGETSATGAAYAFVNTSGLAAGIESNSTYDKPSGQSVDDGARFWHQARKGADGSTRVGVWSGQWTYRADTSPYTEPLPWAKVVVTPDANHDKTVDWEDGAVAFRSIMVEPKGGDQVKDRVITHIPFNFASQATHPFLRTLDDVKRISLSTDGLGQMAILKGYASEGHDSGHPDYGGNYNIRAGGLTDLNTLLKQGKSWNAAFGVHVNATESYPEANAFSEDLVDKTAKGWNWLNQSYYIKQRQDLASGNIVKRFQQLRDETDKNLQELYIDVYYQSGWLADGLTRQLADQGWQIATEWADRHERTSLWSHWANDLDYGGPTNKGLNSQIIRFVRNHEKDVWNNDPILGQASIVEFEGWTGETDWNKFSANIWKQNLPTKFLQQQKILDWNANDITFTGGVRGAVENGKRAVYVGNAKVLDGDKYLLPWDNNKKLYHYNPAGGRTTWQVPSAFAGVNTFTAYQLTDTGRTKPTTVRVQHGAVTLDAVAGKPYVLYPVAAPKPRDAAWGQGTHLQDPGFNAGNLAAWNAKGGATIDTLENGQHVASLGTGKSSISQRITGLTRGRTYSASAWIEVEPGKSRPTTISVDGVKNVVTRSTAENMVASDDKHEAYYQRTRVVFTAKGSSADLALGAAGGAARVRLDDVRVVETTRPAAGLVDDFENVDQGWGPFVKGDAGGVTDPRTVLAKKHVPYTQAGWNGKLVDDVLDGDWSLKSHEENAGLVYRTTPSTVNLQPGHKYKVSFDYESGRAGQYAWVQGVDRPDSVEVKATPIGEQRTKATFNQEFVAGCGGDYWVGLRKLSDGGDQTDFIMDNFAVADLGTTSQPADCTSVAVSGVTGLVSGEANTVTTTFTNNDMVAASNITLGLTAPDGWTVTASSPATHATVAAGATATTTWDVTPPAGTPEGKYVLTATGGQATISAEATVLPPGIVPQSRIKVADVDSEDVATGGAATMALDGNPSTIWHSAWSEVPTPAGFPHHITLDLGSTYSVNGFSYLPRQSGTNGMFKGYELYVSADGQDWGTPVATGEFPNSTAVQRVDFTAKPGRYVKLVGTSSLNGAVFGSAAELNVYGTH</sequence>
<feature type="domain" description="F5/8 type C" evidence="2">
    <location>
        <begin position="1098"/>
        <end position="1252"/>
    </location>
</feature>
<dbReference type="GO" id="GO:0033926">
    <property type="term" value="F:endo-alpha-N-acetylgalactosaminidase activity"/>
    <property type="evidence" value="ECO:0007669"/>
    <property type="project" value="InterPro"/>
</dbReference>
<dbReference type="RefSeq" id="WP_130444931.1">
    <property type="nucleotide sequence ID" value="NZ_SHKR01000012.1"/>
</dbReference>
<dbReference type="InterPro" id="IPR049314">
    <property type="entry name" value="GH101_dom-5"/>
</dbReference>
<dbReference type="SUPFAM" id="SSF49785">
    <property type="entry name" value="Galactose-binding domain-like"/>
    <property type="match status" value="1"/>
</dbReference>
<dbReference type="InterPro" id="IPR040502">
    <property type="entry name" value="GH101_dom-6"/>
</dbReference>
<proteinExistence type="predicted"/>
<gene>
    <name evidence="3" type="ORF">EV645_3524</name>
</gene>